<keyword evidence="3" id="KW-1185">Reference proteome</keyword>
<organism evidence="2 3">
    <name type="scientific">Acidimicrobium ferrooxidans (strain DSM 10331 / JCM 15462 / NBRC 103882 / ICP)</name>
    <dbReference type="NCBI Taxonomy" id="525909"/>
    <lineage>
        <taxon>Bacteria</taxon>
        <taxon>Bacillati</taxon>
        <taxon>Actinomycetota</taxon>
        <taxon>Acidimicrobiia</taxon>
        <taxon>Acidimicrobiales</taxon>
        <taxon>Acidimicrobiaceae</taxon>
        <taxon>Acidimicrobium</taxon>
    </lineage>
</organism>
<accession>C7M0C8</accession>
<evidence type="ECO:0000313" key="3">
    <source>
        <dbReference type="Proteomes" id="UP000000771"/>
    </source>
</evidence>
<dbReference type="HOGENOM" id="CLU_078484_2_0_11"/>
<protein>
    <recommendedName>
        <fullName evidence="4">ATPase</fullName>
    </recommendedName>
</protein>
<evidence type="ECO:0000256" key="1">
    <source>
        <dbReference type="SAM" id="MobiDB-lite"/>
    </source>
</evidence>
<evidence type="ECO:0008006" key="4">
    <source>
        <dbReference type="Google" id="ProtNLM"/>
    </source>
</evidence>
<dbReference type="Proteomes" id="UP000000771">
    <property type="component" value="Chromosome"/>
</dbReference>
<reference evidence="2 3" key="1">
    <citation type="journal article" date="2009" name="Stand. Genomic Sci.">
        <title>Complete genome sequence of Acidimicrobium ferrooxidans type strain (ICP).</title>
        <authorList>
            <person name="Clum A."/>
            <person name="Nolan M."/>
            <person name="Lang E."/>
            <person name="Glavina Del Rio T."/>
            <person name="Tice H."/>
            <person name="Copeland A."/>
            <person name="Cheng J.F."/>
            <person name="Lucas S."/>
            <person name="Chen F."/>
            <person name="Bruce D."/>
            <person name="Goodwin L."/>
            <person name="Pitluck S."/>
            <person name="Ivanova N."/>
            <person name="Mavrommatis K."/>
            <person name="Mikhailova N."/>
            <person name="Pati A."/>
            <person name="Chen A."/>
            <person name="Palaniappan K."/>
            <person name="Goker M."/>
            <person name="Spring S."/>
            <person name="Land M."/>
            <person name="Hauser L."/>
            <person name="Chang Y.J."/>
            <person name="Jeffries C.C."/>
            <person name="Chain P."/>
            <person name="Bristow J."/>
            <person name="Eisen J.A."/>
            <person name="Markowitz V."/>
            <person name="Hugenholtz P."/>
            <person name="Kyrpides N.C."/>
            <person name="Klenk H.P."/>
            <person name="Lapidus A."/>
        </authorList>
    </citation>
    <scope>NUCLEOTIDE SEQUENCE [LARGE SCALE GENOMIC DNA]</scope>
    <source>
        <strain evidence="3">DSM 10331 / JCM 15462 / NBRC 103882 / ICP</strain>
    </source>
</reference>
<evidence type="ECO:0000313" key="2">
    <source>
        <dbReference type="EMBL" id="ACU54436.1"/>
    </source>
</evidence>
<sequence length="177" mass="19163">MTAVGSDGSTTLAALQELRTLVSEARGVPLSASVIVVRDDVLALIDEAMESLPEELREARWLLREREQFLARASLEAEAILDAARQQAEALVSHTEIVRAAEHEAARIVLDAKERAARLRLQTEDFLDRRLAAVEIALDELLTATRRGRERLQAAGSGTVPSALASGEALDEEVGDA</sequence>
<dbReference type="AlphaFoldDB" id="C7M0C8"/>
<dbReference type="eggNOG" id="COG0711">
    <property type="taxonomic scope" value="Bacteria"/>
</dbReference>
<dbReference type="STRING" id="525909.Afer_1513"/>
<dbReference type="OrthoDB" id="3291843at2"/>
<dbReference type="KEGG" id="afo:Afer_1513"/>
<dbReference type="EMBL" id="CP001631">
    <property type="protein sequence ID" value="ACU54436.1"/>
    <property type="molecule type" value="Genomic_DNA"/>
</dbReference>
<name>C7M0C8_ACIFD</name>
<feature type="region of interest" description="Disordered" evidence="1">
    <location>
        <begin position="153"/>
        <end position="177"/>
    </location>
</feature>
<gene>
    <name evidence="2" type="ordered locus">Afer_1513</name>
</gene>
<proteinExistence type="predicted"/>